<evidence type="ECO:0000259" key="5">
    <source>
        <dbReference type="Pfam" id="PF01420"/>
    </source>
</evidence>
<dbReference type="InterPro" id="IPR052021">
    <property type="entry name" value="Type-I_RS_S_subunit"/>
</dbReference>
<keyword evidence="2" id="KW-0680">Restriction system</keyword>
<gene>
    <name evidence="6" type="ORF">FVF61_07250</name>
</gene>
<dbReference type="Proteomes" id="UP000324550">
    <property type="component" value="Unassembled WGS sequence"/>
</dbReference>
<keyword evidence="6" id="KW-0255">Endonuclease</keyword>
<dbReference type="PANTHER" id="PTHR30408:SF12">
    <property type="entry name" value="TYPE I RESTRICTION ENZYME MJAVIII SPECIFICITY SUBUNIT"/>
    <property type="match status" value="1"/>
</dbReference>
<comment type="caution">
    <text evidence="6">The sequence shown here is derived from an EMBL/GenBank/DDBJ whole genome shotgun (WGS) entry which is preliminary data.</text>
</comment>
<dbReference type="Gene3D" id="3.90.220.20">
    <property type="entry name" value="DNA methylase specificity domains"/>
    <property type="match status" value="2"/>
</dbReference>
<sequence>MIEKVLKDLVEKPISGEWGTDGGDIKVLRTTNFTNEGIIDYSNVVLRNIDERKVNSKKLKPGDIIIEKSGGSPKQPVGRVVYFDNEGTYLCNNFTSVLRPKGDRVFSKYLLYILFSNHQFGFTGNFQNKTTGIINLQLTRYINKTKIPLPPLATQKKIAAILDEADKLRQLDKKLIEKYEALTQSLFLDMFGDPVTNKKDWETKSIVELVKDEKYSLKRGPFGGALKKEIFVEDGYLVYEQFHALNNDFSMARYFIDEKKYNELIGFAVKPKDIIISCSGVYLGKLAIVPGGAKEGIINQALLKVTLDESKMRNDFFVFHFTQDSFRRTFFDANRGAGIPNFPPMKDFKKFPFILPPINLQNQFSERVQAIEAQKAQAQQSLQKSEELFNSLLQKAFKGELV</sequence>
<dbReference type="PANTHER" id="PTHR30408">
    <property type="entry name" value="TYPE-1 RESTRICTION ENZYME ECOKI SPECIFICITY PROTEIN"/>
    <property type="match status" value="1"/>
</dbReference>
<keyword evidence="6" id="KW-0378">Hydrolase</keyword>
<keyword evidence="3" id="KW-0238">DNA-binding</keyword>
<dbReference type="AlphaFoldDB" id="A0A5D0GA19"/>
<dbReference type="RefSeq" id="WP_148454850.1">
    <property type="nucleotide sequence ID" value="NZ_VSFC01000033.1"/>
</dbReference>
<dbReference type="GO" id="GO:0003677">
    <property type="term" value="F:DNA binding"/>
    <property type="evidence" value="ECO:0007669"/>
    <property type="project" value="UniProtKB-KW"/>
</dbReference>
<evidence type="ECO:0000256" key="1">
    <source>
        <dbReference type="ARBA" id="ARBA00010923"/>
    </source>
</evidence>
<proteinExistence type="inferred from homology"/>
<evidence type="ECO:0000256" key="2">
    <source>
        <dbReference type="ARBA" id="ARBA00022747"/>
    </source>
</evidence>
<evidence type="ECO:0000256" key="3">
    <source>
        <dbReference type="ARBA" id="ARBA00023125"/>
    </source>
</evidence>
<comment type="similarity">
    <text evidence="1">Belongs to the type-I restriction system S methylase family.</text>
</comment>
<keyword evidence="4" id="KW-0175">Coiled coil</keyword>
<feature type="coiled-coil region" evidence="4">
    <location>
        <begin position="361"/>
        <end position="395"/>
    </location>
</feature>
<accession>A0A5D0GA19</accession>
<keyword evidence="7" id="KW-1185">Reference proteome</keyword>
<dbReference type="EMBL" id="VSFC01000033">
    <property type="protein sequence ID" value="TYA55704.1"/>
    <property type="molecule type" value="Genomic_DNA"/>
</dbReference>
<name>A0A5D0GA19_9FLAO</name>
<reference evidence="6 7" key="1">
    <citation type="submission" date="2019-08" db="EMBL/GenBank/DDBJ databases">
        <title>Formosa sediminis sp. nov., isolated from marine sediment.</title>
        <authorList>
            <person name="Cao W.R."/>
        </authorList>
    </citation>
    <scope>NUCLEOTIDE SEQUENCE [LARGE SCALE GENOMIC DNA]</scope>
    <source>
        <strain evidence="6 7">1494</strain>
    </source>
</reference>
<dbReference type="SUPFAM" id="SSF116734">
    <property type="entry name" value="DNA methylase specificity domain"/>
    <property type="match status" value="2"/>
</dbReference>
<dbReference type="GO" id="GO:0009307">
    <property type="term" value="P:DNA restriction-modification system"/>
    <property type="evidence" value="ECO:0007669"/>
    <property type="project" value="UniProtKB-KW"/>
</dbReference>
<dbReference type="GO" id="GO:0004519">
    <property type="term" value="F:endonuclease activity"/>
    <property type="evidence" value="ECO:0007669"/>
    <property type="project" value="UniProtKB-KW"/>
</dbReference>
<protein>
    <submittedName>
        <fullName evidence="6">Restriction endonuclease subunit S</fullName>
    </submittedName>
</protein>
<keyword evidence="6" id="KW-0540">Nuclease</keyword>
<evidence type="ECO:0000313" key="6">
    <source>
        <dbReference type="EMBL" id="TYA55704.1"/>
    </source>
</evidence>
<evidence type="ECO:0000313" key="7">
    <source>
        <dbReference type="Proteomes" id="UP000324550"/>
    </source>
</evidence>
<dbReference type="CDD" id="cd17252">
    <property type="entry name" value="RMtype1_S_EcoKI-TRD1-CR1_like"/>
    <property type="match status" value="1"/>
</dbReference>
<dbReference type="InterPro" id="IPR000055">
    <property type="entry name" value="Restrct_endonuc_typeI_TRD"/>
</dbReference>
<feature type="domain" description="Type I restriction modification DNA specificity" evidence="5">
    <location>
        <begin position="21"/>
        <end position="178"/>
    </location>
</feature>
<dbReference type="InterPro" id="IPR044946">
    <property type="entry name" value="Restrct_endonuc_typeI_TRD_sf"/>
</dbReference>
<organism evidence="6 7">
    <name type="scientific">Formosa maritima</name>
    <dbReference type="NCBI Taxonomy" id="2592046"/>
    <lineage>
        <taxon>Bacteria</taxon>
        <taxon>Pseudomonadati</taxon>
        <taxon>Bacteroidota</taxon>
        <taxon>Flavobacteriia</taxon>
        <taxon>Flavobacteriales</taxon>
        <taxon>Flavobacteriaceae</taxon>
        <taxon>Formosa</taxon>
    </lineage>
</organism>
<dbReference type="OrthoDB" id="9816225at2"/>
<dbReference type="Pfam" id="PF01420">
    <property type="entry name" value="Methylase_S"/>
    <property type="match status" value="1"/>
</dbReference>
<evidence type="ECO:0000256" key="4">
    <source>
        <dbReference type="SAM" id="Coils"/>
    </source>
</evidence>